<feature type="binding site" evidence="2">
    <location>
        <position position="354"/>
    </location>
    <ligand>
        <name>substrate</name>
    </ligand>
</feature>
<comment type="function">
    <text evidence="2">Transfers an acetyl group from acetyl-CoA to L-homoserine, forming acetyl-L-homoserine.</text>
</comment>
<dbReference type="HOGENOM" id="CLU_028760_1_2_0"/>
<dbReference type="Gene3D" id="3.40.50.1820">
    <property type="entry name" value="alpha/beta hydrolase"/>
    <property type="match status" value="1"/>
</dbReference>
<evidence type="ECO:0000256" key="3">
    <source>
        <dbReference type="PIRSR" id="PIRSR000443-1"/>
    </source>
</evidence>
<comment type="caution">
    <text evidence="2">Lacks conserved residue(s) required for the propagation of feature annotation.</text>
</comment>
<dbReference type="NCBIfam" id="TIGR01392">
    <property type="entry name" value="homoserO_Ac_trn"/>
    <property type="match status" value="1"/>
</dbReference>
<keyword evidence="2" id="KW-0028">Amino-acid biosynthesis</keyword>
<dbReference type="GO" id="GO:0009092">
    <property type="term" value="P:homoserine metabolic process"/>
    <property type="evidence" value="ECO:0007669"/>
    <property type="project" value="TreeGrafter"/>
</dbReference>
<dbReference type="NCBIfam" id="NF001209">
    <property type="entry name" value="PRK00175.1"/>
    <property type="match status" value="1"/>
</dbReference>
<name>G7V685_THELD</name>
<dbReference type="OrthoDB" id="9800754at2"/>
<feature type="binding site" evidence="2">
    <location>
        <position position="226"/>
    </location>
    <ligand>
        <name>substrate</name>
    </ligand>
</feature>
<gene>
    <name evidence="2" type="primary">metXA</name>
    <name evidence="5" type="ordered locus">Tlie_0168</name>
</gene>
<dbReference type="GO" id="GO:0009086">
    <property type="term" value="P:methionine biosynthetic process"/>
    <property type="evidence" value="ECO:0007669"/>
    <property type="project" value="UniProtKB-UniRule"/>
</dbReference>
<comment type="pathway">
    <text evidence="2">Amino-acid biosynthesis; L-methionine biosynthesis via de novo pathway; O-acetyl-L-homoserine from L-homoserine: step 1/1.</text>
</comment>
<keyword evidence="2 5" id="KW-0012">Acyltransferase</keyword>
<comment type="catalytic activity">
    <reaction evidence="2">
        <text>L-homoserine + acetyl-CoA = O-acetyl-L-homoserine + CoA</text>
        <dbReference type="Rhea" id="RHEA:13701"/>
        <dbReference type="ChEBI" id="CHEBI:57287"/>
        <dbReference type="ChEBI" id="CHEBI:57288"/>
        <dbReference type="ChEBI" id="CHEBI:57476"/>
        <dbReference type="ChEBI" id="CHEBI:57716"/>
        <dbReference type="EC" id="2.3.1.31"/>
    </reaction>
</comment>
<dbReference type="SUPFAM" id="SSF53474">
    <property type="entry name" value="alpha/beta-Hydrolases"/>
    <property type="match status" value="1"/>
</dbReference>
<evidence type="ECO:0000256" key="1">
    <source>
        <dbReference type="ARBA" id="ARBA00022679"/>
    </source>
</evidence>
<dbReference type="AlphaFoldDB" id="G7V685"/>
<dbReference type="KEGG" id="tli:Tlie_0168"/>
<dbReference type="PANTHER" id="PTHR32268">
    <property type="entry name" value="HOMOSERINE O-ACETYLTRANSFERASE"/>
    <property type="match status" value="1"/>
</dbReference>
<keyword evidence="2" id="KW-0486">Methionine biosynthesis</keyword>
<evidence type="ECO:0000313" key="5">
    <source>
        <dbReference type="EMBL" id="AER65914.1"/>
    </source>
</evidence>
<protein>
    <recommendedName>
        <fullName evidence="2">Homoserine O-acetyltransferase</fullName>
        <shortName evidence="2">HAT</shortName>
        <ecNumber evidence="2">2.3.1.31</ecNumber>
    </recommendedName>
    <alternativeName>
        <fullName evidence="2">Homoserine transacetylase</fullName>
        <shortName evidence="2">HTA</shortName>
    </alternativeName>
</protein>
<dbReference type="InterPro" id="IPR008220">
    <property type="entry name" value="HAT_MetX-like"/>
</dbReference>
<proteinExistence type="inferred from homology"/>
<comment type="subcellular location">
    <subcellularLocation>
        <location evidence="2">Cytoplasm</location>
    </subcellularLocation>
</comment>
<feature type="domain" description="AB hydrolase-1" evidence="4">
    <location>
        <begin position="52"/>
        <end position="359"/>
    </location>
</feature>
<dbReference type="InterPro" id="IPR029058">
    <property type="entry name" value="AB_hydrolase_fold"/>
</dbReference>
<feature type="active site" evidence="2 3">
    <location>
        <position position="353"/>
    </location>
</feature>
<reference evidence="6" key="1">
    <citation type="submission" date="2011-10" db="EMBL/GenBank/DDBJ databases">
        <title>The complete genome of chromosome of Thermovirga lienii DSM 17291.</title>
        <authorList>
            <consortium name="US DOE Joint Genome Institute (JGI-PGF)"/>
            <person name="Lucas S."/>
            <person name="Copeland A."/>
            <person name="Lapidus A."/>
            <person name="Glavina del Rio T."/>
            <person name="Dalin E."/>
            <person name="Tice H."/>
            <person name="Bruce D."/>
            <person name="Goodwin L."/>
            <person name="Pitluck S."/>
            <person name="Peters L."/>
            <person name="Mikhailova N."/>
            <person name="Saunders E."/>
            <person name="Kyrpides N."/>
            <person name="Mavromatis K."/>
            <person name="Ivanova N."/>
            <person name="Last F.I."/>
            <person name="Brettin T."/>
            <person name="Detter J.C."/>
            <person name="Han C."/>
            <person name="Larimer F."/>
            <person name="Land M."/>
            <person name="Hauser L."/>
            <person name="Markowitz V."/>
            <person name="Cheng J.-F."/>
            <person name="Hugenholtz P."/>
            <person name="Woyke T."/>
            <person name="Wu D."/>
            <person name="Spring S."/>
            <person name="Schroeder M."/>
            <person name="Brambilla E.-M."/>
            <person name="Klenk H.-P."/>
            <person name="Eisen J.A."/>
        </authorList>
    </citation>
    <scope>NUCLEOTIDE SEQUENCE [LARGE SCALE GENOMIC DNA]</scope>
    <source>
        <strain evidence="6">ATCC BAA-1197 / DSM 17291 / Cas60314</strain>
    </source>
</reference>
<evidence type="ECO:0000259" key="4">
    <source>
        <dbReference type="Pfam" id="PF00561"/>
    </source>
</evidence>
<dbReference type="STRING" id="580340.Tlie_0168"/>
<dbReference type="EMBL" id="CP003096">
    <property type="protein sequence ID" value="AER65914.1"/>
    <property type="molecule type" value="Genomic_DNA"/>
</dbReference>
<dbReference type="Pfam" id="PF00561">
    <property type="entry name" value="Abhydrolase_1"/>
    <property type="match status" value="1"/>
</dbReference>
<evidence type="ECO:0000256" key="2">
    <source>
        <dbReference type="HAMAP-Rule" id="MF_00296"/>
    </source>
</evidence>
<comment type="subunit">
    <text evidence="2">Homodimer.</text>
</comment>
<keyword evidence="6" id="KW-1185">Reference proteome</keyword>
<keyword evidence="2" id="KW-0963">Cytoplasm</keyword>
<evidence type="ECO:0000313" key="6">
    <source>
        <dbReference type="Proteomes" id="UP000005868"/>
    </source>
</evidence>
<organism evidence="5 6">
    <name type="scientific">Thermovirga lienii (strain ATCC BAA-1197 / DSM 17291 / Cas60314)</name>
    <dbReference type="NCBI Taxonomy" id="580340"/>
    <lineage>
        <taxon>Bacteria</taxon>
        <taxon>Thermotogati</taxon>
        <taxon>Synergistota</taxon>
        <taxon>Synergistia</taxon>
        <taxon>Synergistales</taxon>
        <taxon>Thermovirgaceae</taxon>
        <taxon>Thermovirga</taxon>
    </lineage>
</organism>
<feature type="active site" description="Nucleophile" evidence="2 3">
    <location>
        <position position="157"/>
    </location>
</feature>
<dbReference type="GO" id="GO:0004414">
    <property type="term" value="F:homoserine O-acetyltransferase activity"/>
    <property type="evidence" value="ECO:0007669"/>
    <property type="project" value="UniProtKB-UniRule"/>
</dbReference>
<dbReference type="PANTHER" id="PTHR32268:SF11">
    <property type="entry name" value="HOMOSERINE O-ACETYLTRANSFERASE"/>
    <property type="match status" value="1"/>
</dbReference>
<dbReference type="HAMAP" id="MF_00296">
    <property type="entry name" value="MetX_acyltransf"/>
    <property type="match status" value="1"/>
</dbReference>
<feature type="active site" evidence="2 3">
    <location>
        <position position="320"/>
    </location>
</feature>
<reference evidence="5 6" key="2">
    <citation type="journal article" date="2012" name="Stand. Genomic Sci.">
        <title>Genome sequence of the moderately thermophilic, amino-acid-degrading and sulfur-reducing bacterium Thermovirga lienii type strain (Cas60314(T)).</title>
        <authorList>
            <person name="Goker M."/>
            <person name="Saunders E."/>
            <person name="Lapidus A."/>
            <person name="Nolan M."/>
            <person name="Lucas S."/>
            <person name="Hammon N."/>
            <person name="Deshpande S."/>
            <person name="Cheng J.F."/>
            <person name="Han C."/>
            <person name="Tapia R."/>
            <person name="Goodwin L.A."/>
            <person name="Pitluck S."/>
            <person name="Liolios K."/>
            <person name="Mavromatis K."/>
            <person name="Pagani I."/>
            <person name="Ivanova N."/>
            <person name="Mikhailova N."/>
            <person name="Pati A."/>
            <person name="Chen A."/>
            <person name="Palaniappan K."/>
            <person name="Land M."/>
            <person name="Chang Y.J."/>
            <person name="Jeffries C.D."/>
            <person name="Brambilla E.M."/>
            <person name="Rohde M."/>
            <person name="Spring S."/>
            <person name="Detter J.C."/>
            <person name="Woyke T."/>
            <person name="Bristow J."/>
            <person name="Eisen J.A."/>
            <person name="Markowitz V."/>
            <person name="Hugenholtz P."/>
            <person name="Kyrpides N.C."/>
            <person name="Klenk H.P."/>
        </authorList>
    </citation>
    <scope>NUCLEOTIDE SEQUENCE [LARGE SCALE GENOMIC DNA]</scope>
    <source>
        <strain evidence="6">ATCC BAA-1197 / DSM 17291 / Cas60314</strain>
    </source>
</reference>
<dbReference type="PIRSF" id="PIRSF000443">
    <property type="entry name" value="Homoser_Ac_trans"/>
    <property type="match status" value="1"/>
</dbReference>
<dbReference type="GO" id="GO:0005737">
    <property type="term" value="C:cytoplasm"/>
    <property type="evidence" value="ECO:0007669"/>
    <property type="project" value="UniProtKB-SubCell"/>
</dbReference>
<dbReference type="InterPro" id="IPR000073">
    <property type="entry name" value="AB_hydrolase_1"/>
</dbReference>
<dbReference type="UniPathway" id="UPA00051">
    <property type="reaction ID" value="UER00074"/>
</dbReference>
<dbReference type="Gene3D" id="1.10.1740.110">
    <property type="match status" value="1"/>
</dbReference>
<keyword evidence="1 2" id="KW-0808">Transferase</keyword>
<dbReference type="eggNOG" id="COG2021">
    <property type="taxonomic scope" value="Bacteria"/>
</dbReference>
<sequence>MQGSLVDVRKVENDFTLGKVKLRRLDFPSGKSLKEPVQAYAAFGKLSEAKDNVILVCHALTGSHLVTGEKVEGLPEPWWKDMVGPGKALDTSRYCVICFNVLGSPYGSTSPISINPDTQRPYAMEFPVLSVRDLVYAQRKALDQLGIKRLKAVVGGSLGGMQALEWAVSFPEMVERAVVIAAPAHLYPQAIALNEVQRQAIYSDPKWKGGNYTPDDPPRKGLSVARMLAMITYRSEQCFSKRWMRKIQDGNPMDWSGRFCVESYLHYHGEEIVRRFDANCYIYLTRTMDLHDVGEGRGGTQEALSRFSGKDLLAVGITSDMLFPNWQVEEISFLASKAGVRACYDEIESDDGHDAFLTDQNQLDDIIRSFWKKTNLN</sequence>
<comment type="similarity">
    <text evidence="2">Belongs to the AB hydrolase superfamily. MetX family.</text>
</comment>
<dbReference type="Proteomes" id="UP000005868">
    <property type="component" value="Chromosome"/>
</dbReference>
<accession>G7V685</accession>
<dbReference type="EC" id="2.3.1.31" evidence="2"/>